<accession>A0A519BD13</accession>
<dbReference type="EMBL" id="SGBD01000001">
    <property type="protein sequence ID" value="RZD15118.1"/>
    <property type="molecule type" value="Genomic_DNA"/>
</dbReference>
<dbReference type="Proteomes" id="UP000320813">
    <property type="component" value="Unassembled WGS sequence"/>
</dbReference>
<reference evidence="1 2" key="1">
    <citation type="submission" date="2019-01" db="EMBL/GenBank/DDBJ databases">
        <title>Insights into ecological role of a new deltaproteobacterial order Candidatus Sinidesulfobacterales (Sva0485) by metagenomics and metatranscriptomics.</title>
        <authorList>
            <person name="Tan S."/>
            <person name="Liu J."/>
            <person name="Fang Y."/>
            <person name="Hedlund B.P."/>
            <person name="Lian Z.H."/>
            <person name="Huang L.Y."/>
            <person name="Li J.T."/>
            <person name="Huang L.N."/>
            <person name="Li W.J."/>
            <person name="Jiang H.C."/>
            <person name="Dong H.L."/>
            <person name="Shu W.S."/>
        </authorList>
    </citation>
    <scope>NUCLEOTIDE SEQUENCE [LARGE SCALE GENOMIC DNA]</scope>
    <source>
        <strain evidence="1">AP3</strain>
    </source>
</reference>
<gene>
    <name evidence="1" type="ORF">EVJ47_02275</name>
</gene>
<evidence type="ECO:0000313" key="2">
    <source>
        <dbReference type="Proteomes" id="UP000320813"/>
    </source>
</evidence>
<name>A0A519BD13_9DELT</name>
<sequence length="179" mass="21244">MDIYVQIKNKKGEVFKVVNFGRDDYFEFFKKHIGEINGEKDFPIFFTEFKINNYLDVKKVKQLREEIKNIAGLIGKDIEKYRELLEKRARIEADILNHSSLKNLMIIGANRLEEMGDEIDETEIDNQLKVIREEICKLDENELFLDRERDKLKMLFDVELLFDILQESIKSSSGIYIKN</sequence>
<organism evidence="1 2">
    <name type="scientific">Candidatus Acidulodesulfobacterium ferriphilum</name>
    <dbReference type="NCBI Taxonomy" id="2597223"/>
    <lineage>
        <taxon>Bacteria</taxon>
        <taxon>Deltaproteobacteria</taxon>
        <taxon>Candidatus Acidulodesulfobacterales</taxon>
        <taxon>Candidatus Acidulodesulfobacterium</taxon>
    </lineage>
</organism>
<comment type="caution">
    <text evidence="1">The sequence shown here is derived from an EMBL/GenBank/DDBJ whole genome shotgun (WGS) entry which is preliminary data.</text>
</comment>
<proteinExistence type="predicted"/>
<dbReference type="AlphaFoldDB" id="A0A519BD13"/>
<protein>
    <submittedName>
        <fullName evidence="1">Uncharacterized protein</fullName>
    </submittedName>
</protein>
<evidence type="ECO:0000313" key="1">
    <source>
        <dbReference type="EMBL" id="RZD15118.1"/>
    </source>
</evidence>